<dbReference type="Proteomes" id="UP000612456">
    <property type="component" value="Unassembled WGS sequence"/>
</dbReference>
<dbReference type="InterPro" id="IPR008928">
    <property type="entry name" value="6-hairpin_glycosidase_sf"/>
</dbReference>
<dbReference type="InterPro" id="IPR013737">
    <property type="entry name" value="Bac_rhamnosid_N"/>
</dbReference>
<comment type="caution">
    <text evidence="3">The sequence shown here is derived from an EMBL/GenBank/DDBJ whole genome shotgun (WGS) entry which is preliminary data.</text>
</comment>
<name>A0A916ZBA3_9BACL</name>
<organism evidence="3 4">
    <name type="scientific">Paenibacillus nasutitermitis</name>
    <dbReference type="NCBI Taxonomy" id="1652958"/>
    <lineage>
        <taxon>Bacteria</taxon>
        <taxon>Bacillati</taxon>
        <taxon>Bacillota</taxon>
        <taxon>Bacilli</taxon>
        <taxon>Bacillales</taxon>
        <taxon>Paenibacillaceae</taxon>
        <taxon>Paenibacillus</taxon>
    </lineage>
</organism>
<gene>
    <name evidence="3" type="ORF">GCM10010911_48620</name>
</gene>
<proteinExistence type="predicted"/>
<reference evidence="3" key="2">
    <citation type="submission" date="2020-09" db="EMBL/GenBank/DDBJ databases">
        <authorList>
            <person name="Sun Q."/>
            <person name="Zhou Y."/>
        </authorList>
    </citation>
    <scope>NUCLEOTIDE SEQUENCE</scope>
    <source>
        <strain evidence="3">CGMCC 1.15178</strain>
    </source>
</reference>
<dbReference type="Gene3D" id="2.60.420.10">
    <property type="entry name" value="Maltose phosphorylase, domain 3"/>
    <property type="match status" value="1"/>
</dbReference>
<feature type="domain" description="Bacterial alpha-L-rhamnosidase N-terminal" evidence="1">
    <location>
        <begin position="43"/>
        <end position="185"/>
    </location>
</feature>
<dbReference type="InterPro" id="IPR035396">
    <property type="entry name" value="Bac_rhamnosid6H"/>
</dbReference>
<feature type="domain" description="Alpha-L-rhamnosidase six-hairpin glycosidase" evidence="2">
    <location>
        <begin position="344"/>
        <end position="696"/>
    </location>
</feature>
<dbReference type="Pfam" id="PF17389">
    <property type="entry name" value="Bac_rhamnosid6H"/>
    <property type="match status" value="1"/>
</dbReference>
<dbReference type="Pfam" id="PF08531">
    <property type="entry name" value="Bac_rhamnosid_N"/>
    <property type="match status" value="1"/>
</dbReference>
<dbReference type="PANTHER" id="PTHR34987:SF2">
    <property type="entry name" value="B, PUTATIVE (AFU_ORTHOLOGUE AFUA_7G05040)-RELATED"/>
    <property type="match status" value="1"/>
</dbReference>
<dbReference type="RefSeq" id="WP_188995791.1">
    <property type="nucleotide sequence ID" value="NZ_BMHP01000003.1"/>
</dbReference>
<dbReference type="GO" id="GO:0005975">
    <property type="term" value="P:carbohydrate metabolic process"/>
    <property type="evidence" value="ECO:0007669"/>
    <property type="project" value="InterPro"/>
</dbReference>
<dbReference type="Gene3D" id="2.60.120.260">
    <property type="entry name" value="Galactose-binding domain-like"/>
    <property type="match status" value="2"/>
</dbReference>
<evidence type="ECO:0000313" key="3">
    <source>
        <dbReference type="EMBL" id="GGD84557.1"/>
    </source>
</evidence>
<dbReference type="Gene3D" id="1.50.10.10">
    <property type="match status" value="1"/>
</dbReference>
<reference evidence="3" key="1">
    <citation type="journal article" date="2014" name="Int. J. Syst. Evol. Microbiol.">
        <title>Complete genome sequence of Corynebacterium casei LMG S-19264T (=DSM 44701T), isolated from a smear-ripened cheese.</title>
        <authorList>
            <consortium name="US DOE Joint Genome Institute (JGI-PGF)"/>
            <person name="Walter F."/>
            <person name="Albersmeier A."/>
            <person name="Kalinowski J."/>
            <person name="Ruckert C."/>
        </authorList>
    </citation>
    <scope>NUCLEOTIDE SEQUENCE</scope>
    <source>
        <strain evidence="3">CGMCC 1.15178</strain>
    </source>
</reference>
<dbReference type="SUPFAM" id="SSF49785">
    <property type="entry name" value="Galactose-binding domain-like"/>
    <property type="match status" value="1"/>
</dbReference>
<dbReference type="SUPFAM" id="SSF48208">
    <property type="entry name" value="Six-hairpin glycosidases"/>
    <property type="match status" value="1"/>
</dbReference>
<dbReference type="InterPro" id="IPR008979">
    <property type="entry name" value="Galactose-bd-like_sf"/>
</dbReference>
<dbReference type="InterPro" id="IPR012341">
    <property type="entry name" value="6hp_glycosidase-like_sf"/>
</dbReference>
<dbReference type="PANTHER" id="PTHR34987">
    <property type="entry name" value="C, PUTATIVE (AFU_ORTHOLOGUE AFUA_3G02880)-RELATED"/>
    <property type="match status" value="1"/>
</dbReference>
<keyword evidence="4" id="KW-1185">Reference proteome</keyword>
<accession>A0A916ZBA3</accession>
<dbReference type="AlphaFoldDB" id="A0A916ZBA3"/>
<sequence length="777" mass="87245">MINNKPSNWEAKWIWPAGDVNKPDRYAEFRGTIQVPEGMSERSVLLHVSARTEYMLYVNGMYIGRGPSPCDSRWQYYDTYEIADELLQSGELTIAAVVYHFGTDSIVTHQMQGSSGFLLQLEVEGGLLLATDESWKCRISNRWGKQAARSHQWGGYNEVYRAVEEDDWQLPGYDDSAWGQAQIVANACEADGPWPRLIAREIPFLHTETVFPESVVRTEHNFGVIKGEASLLGGSYHNGGQADAWVDASVPGSMPGIVYDFGREVVGRPKFHLQAPAGGVLRIAYGESLELQYLDTYILKPGINRLSPFGRRAARFIQLTFMAAPEPVSIQEFSFELSHYPFTQTGYFRSSDKTLDRIWDVSRYTTLMNSHDHLEDCPWREKALWVVDAVVMGKIIYSTFGDTALLRKCLLQGARIQNEDGSIPGTGPESNPFLLPDFCAYWLLGVQDYWKYSGDLALVEELWPHLVRLIDWFGAQRDETGLFARADREGWWCFIDWTEDVDKRDKVAGISMLHYKSLGAMSAMAEALGHSREAEDWAQQASELRQAIRSQLRDSRTGLFADCIAGDELSTSFTLQTNFLAAWSGVTEPEETKRFLADYYAPGRLPAIKGAFFQHIVLEVLSGAGHSSEGLRLIESFWGDMLSRGATTWWETFDQASPVSTIPSTYQGNTPTYLWEGVPVSLCHAWSASPAYMLPRIMMGIDLADLGSGYIQAHPPLAEADWAEAEYPTPLGPIRVRWEKEGDELSGWLEAPEGIEVRTADSYPLQVRGTQSQHSFG</sequence>
<protein>
    <recommendedName>
        <fullName evidence="5">Alpha-L-rhamnosidase</fullName>
    </recommendedName>
</protein>
<evidence type="ECO:0000259" key="2">
    <source>
        <dbReference type="Pfam" id="PF17389"/>
    </source>
</evidence>
<dbReference type="EMBL" id="BMHP01000003">
    <property type="protein sequence ID" value="GGD84557.1"/>
    <property type="molecule type" value="Genomic_DNA"/>
</dbReference>
<evidence type="ECO:0008006" key="5">
    <source>
        <dbReference type="Google" id="ProtNLM"/>
    </source>
</evidence>
<evidence type="ECO:0000313" key="4">
    <source>
        <dbReference type="Proteomes" id="UP000612456"/>
    </source>
</evidence>
<evidence type="ECO:0000259" key="1">
    <source>
        <dbReference type="Pfam" id="PF08531"/>
    </source>
</evidence>